<evidence type="ECO:0000256" key="1">
    <source>
        <dbReference type="SAM" id="MobiDB-lite"/>
    </source>
</evidence>
<dbReference type="EMBL" id="CALNXI010001121">
    <property type="protein sequence ID" value="CAH3156403.1"/>
    <property type="molecule type" value="Genomic_DNA"/>
</dbReference>
<gene>
    <name evidence="2" type="ORF">PEVE_00002187</name>
</gene>
<comment type="caution">
    <text evidence="2">The sequence shown here is derived from an EMBL/GenBank/DDBJ whole genome shotgun (WGS) entry which is preliminary data.</text>
</comment>
<feature type="compositionally biased region" description="Basic and acidic residues" evidence="1">
    <location>
        <begin position="148"/>
        <end position="157"/>
    </location>
</feature>
<name>A0ABN8Q3Q5_9CNID</name>
<evidence type="ECO:0000313" key="2">
    <source>
        <dbReference type="EMBL" id="CAH3156403.1"/>
    </source>
</evidence>
<evidence type="ECO:0000313" key="3">
    <source>
        <dbReference type="Proteomes" id="UP001159427"/>
    </source>
</evidence>
<protein>
    <submittedName>
        <fullName evidence="2">Uncharacterized protein</fullName>
    </submittedName>
</protein>
<proteinExistence type="predicted"/>
<dbReference type="Proteomes" id="UP001159427">
    <property type="component" value="Unassembled WGS sequence"/>
</dbReference>
<feature type="region of interest" description="Disordered" evidence="1">
    <location>
        <begin position="130"/>
        <end position="157"/>
    </location>
</feature>
<keyword evidence="3" id="KW-1185">Reference proteome</keyword>
<reference evidence="2 3" key="1">
    <citation type="submission" date="2022-05" db="EMBL/GenBank/DDBJ databases">
        <authorList>
            <consortium name="Genoscope - CEA"/>
            <person name="William W."/>
        </authorList>
    </citation>
    <scope>NUCLEOTIDE SEQUENCE [LARGE SCALE GENOMIC DNA]</scope>
</reference>
<organism evidence="2 3">
    <name type="scientific">Porites evermanni</name>
    <dbReference type="NCBI Taxonomy" id="104178"/>
    <lineage>
        <taxon>Eukaryota</taxon>
        <taxon>Metazoa</taxon>
        <taxon>Cnidaria</taxon>
        <taxon>Anthozoa</taxon>
        <taxon>Hexacorallia</taxon>
        <taxon>Scleractinia</taxon>
        <taxon>Fungiina</taxon>
        <taxon>Poritidae</taxon>
        <taxon>Porites</taxon>
    </lineage>
</organism>
<sequence length="157" mass="17748">MASLSLFVIERHSRVWLSRLLIHRSHHSKLPILSEIRCRKSLLSQFKVLTAGRLGTRRKVAESSSRLYGLSNAMVSLSLSNRASLKTLAFASSDSSKSSIKIPYPERNTVEKKPMGTVFWKALPLDNNNNIIDQSNKRPQKPQNVNDTRFETSQDSP</sequence>
<accession>A0ABN8Q3Q5</accession>